<dbReference type="SUPFAM" id="SSF52833">
    <property type="entry name" value="Thioredoxin-like"/>
    <property type="match status" value="1"/>
</dbReference>
<evidence type="ECO:0000256" key="13">
    <source>
        <dbReference type="PIRSR" id="PIRSR000239-1"/>
    </source>
</evidence>
<evidence type="ECO:0000313" key="15">
    <source>
        <dbReference type="EMBL" id="SUX18404.1"/>
    </source>
</evidence>
<comment type="function">
    <text evidence="1">Thiol-specific peroxidase that catalyzes the reduction of hydrogen peroxide and organic hydroperoxides to water and alcohols, respectively. Plays a role in cell protection against oxidative stress by detoxifying peroxides and as sensor of hydrogen peroxide-mediated signaling events.</text>
</comment>
<dbReference type="FunFam" id="3.40.30.10:FF:000007">
    <property type="entry name" value="Thioredoxin-dependent thiol peroxidase"/>
    <property type="match status" value="1"/>
</dbReference>
<comment type="similarity">
    <text evidence="10">Belongs to the peroxiredoxin family. BCP/PrxQ subfamily.</text>
</comment>
<evidence type="ECO:0000256" key="1">
    <source>
        <dbReference type="ARBA" id="ARBA00003330"/>
    </source>
</evidence>
<comment type="subunit">
    <text evidence="2">Monomer.</text>
</comment>
<evidence type="ECO:0000256" key="8">
    <source>
        <dbReference type="ARBA" id="ARBA00023284"/>
    </source>
</evidence>
<dbReference type="InterPro" id="IPR013766">
    <property type="entry name" value="Thioredoxin_domain"/>
</dbReference>
<dbReference type="EC" id="1.11.1.24" evidence="3"/>
<accession>A0A381DYF6</accession>
<dbReference type="Proteomes" id="UP000254572">
    <property type="component" value="Unassembled WGS sequence"/>
</dbReference>
<evidence type="ECO:0000256" key="7">
    <source>
        <dbReference type="ARBA" id="ARBA00023157"/>
    </source>
</evidence>
<evidence type="ECO:0000256" key="12">
    <source>
        <dbReference type="ARBA" id="ARBA00049091"/>
    </source>
</evidence>
<keyword evidence="7" id="KW-1015">Disulfide bond</keyword>
<keyword evidence="6 15" id="KW-0560">Oxidoreductase</keyword>
<keyword evidence="16" id="KW-1185">Reference proteome</keyword>
<evidence type="ECO:0000256" key="9">
    <source>
        <dbReference type="ARBA" id="ARBA00032824"/>
    </source>
</evidence>
<dbReference type="InterPro" id="IPR024706">
    <property type="entry name" value="Peroxiredoxin_AhpC-typ"/>
</dbReference>
<feature type="domain" description="Thioredoxin" evidence="14">
    <location>
        <begin position="1"/>
        <end position="151"/>
    </location>
</feature>
<keyword evidence="5" id="KW-0049">Antioxidant</keyword>
<evidence type="ECO:0000256" key="10">
    <source>
        <dbReference type="ARBA" id="ARBA00038489"/>
    </source>
</evidence>
<feature type="active site" description="Cysteine sulfenic acid (-SOH) intermediate; for peroxidase activity" evidence="13">
    <location>
        <position position="40"/>
    </location>
</feature>
<protein>
    <recommendedName>
        <fullName evidence="3">thioredoxin-dependent peroxiredoxin</fullName>
        <ecNumber evidence="3">1.11.1.24</ecNumber>
    </recommendedName>
    <alternativeName>
        <fullName evidence="9">Thioredoxin peroxidase</fullName>
    </alternativeName>
    <alternativeName>
        <fullName evidence="11">Thioredoxin-dependent peroxiredoxin Bcp</fullName>
    </alternativeName>
</protein>
<keyword evidence="8" id="KW-0676">Redox-active center</keyword>
<dbReference type="Gene3D" id="3.40.30.10">
    <property type="entry name" value="Glutaredoxin"/>
    <property type="match status" value="1"/>
</dbReference>
<keyword evidence="4 15" id="KW-0575">Peroxidase</keyword>
<dbReference type="PANTHER" id="PTHR42801">
    <property type="entry name" value="THIOREDOXIN-DEPENDENT PEROXIDE REDUCTASE"/>
    <property type="match status" value="1"/>
</dbReference>
<dbReference type="PIRSF" id="PIRSF000239">
    <property type="entry name" value="AHPC"/>
    <property type="match status" value="1"/>
</dbReference>
<evidence type="ECO:0000256" key="2">
    <source>
        <dbReference type="ARBA" id="ARBA00011245"/>
    </source>
</evidence>
<dbReference type="PANTHER" id="PTHR42801:SF4">
    <property type="entry name" value="AHPC_TSA FAMILY PROTEIN"/>
    <property type="match status" value="1"/>
</dbReference>
<dbReference type="GO" id="GO:0005737">
    <property type="term" value="C:cytoplasm"/>
    <property type="evidence" value="ECO:0007669"/>
    <property type="project" value="TreeGrafter"/>
</dbReference>
<evidence type="ECO:0000259" key="14">
    <source>
        <dbReference type="PROSITE" id="PS51352"/>
    </source>
</evidence>
<dbReference type="GO" id="GO:0008379">
    <property type="term" value="F:thioredoxin peroxidase activity"/>
    <property type="evidence" value="ECO:0007669"/>
    <property type="project" value="TreeGrafter"/>
</dbReference>
<dbReference type="GO" id="GO:0045454">
    <property type="term" value="P:cell redox homeostasis"/>
    <property type="evidence" value="ECO:0007669"/>
    <property type="project" value="TreeGrafter"/>
</dbReference>
<dbReference type="AlphaFoldDB" id="A0A381DYF6"/>
<dbReference type="OrthoDB" id="9812811at2"/>
<dbReference type="RefSeq" id="WP_115610584.1">
    <property type="nucleotide sequence ID" value="NZ_JBHLZC010000001.1"/>
</dbReference>
<dbReference type="PROSITE" id="PS51352">
    <property type="entry name" value="THIOREDOXIN_2"/>
    <property type="match status" value="1"/>
</dbReference>
<dbReference type="InterPro" id="IPR036249">
    <property type="entry name" value="Thioredoxin-like_sf"/>
</dbReference>
<dbReference type="EMBL" id="UFUW01000001">
    <property type="protein sequence ID" value="SUX18404.1"/>
    <property type="molecule type" value="Genomic_DNA"/>
</dbReference>
<evidence type="ECO:0000313" key="16">
    <source>
        <dbReference type="Proteomes" id="UP000254572"/>
    </source>
</evidence>
<dbReference type="Pfam" id="PF00578">
    <property type="entry name" value="AhpC-TSA"/>
    <property type="match status" value="1"/>
</dbReference>
<sequence>MNIPQDFHLAASGGEVFSTASFQGRWTVLYFYPKDATPGCTSEAQDFRDHYDAFRALGAEIVGVSRDSLAAHDKFRTKEALPFPLVSDPDEVLCQAFDVIKEKKNYGKTYMGIERSTFLLNPQGAVVREWRKVKVAGHVAEVLQALQEVAG</sequence>
<evidence type="ECO:0000256" key="4">
    <source>
        <dbReference type="ARBA" id="ARBA00022559"/>
    </source>
</evidence>
<evidence type="ECO:0000256" key="6">
    <source>
        <dbReference type="ARBA" id="ARBA00023002"/>
    </source>
</evidence>
<dbReference type="InterPro" id="IPR050924">
    <property type="entry name" value="Peroxiredoxin_BCP/PrxQ"/>
</dbReference>
<comment type="catalytic activity">
    <reaction evidence="12">
        <text>a hydroperoxide + [thioredoxin]-dithiol = an alcohol + [thioredoxin]-disulfide + H2O</text>
        <dbReference type="Rhea" id="RHEA:62620"/>
        <dbReference type="Rhea" id="RHEA-COMP:10698"/>
        <dbReference type="Rhea" id="RHEA-COMP:10700"/>
        <dbReference type="ChEBI" id="CHEBI:15377"/>
        <dbReference type="ChEBI" id="CHEBI:29950"/>
        <dbReference type="ChEBI" id="CHEBI:30879"/>
        <dbReference type="ChEBI" id="CHEBI:35924"/>
        <dbReference type="ChEBI" id="CHEBI:50058"/>
        <dbReference type="EC" id="1.11.1.24"/>
    </reaction>
</comment>
<dbReference type="GO" id="GO:0034599">
    <property type="term" value="P:cellular response to oxidative stress"/>
    <property type="evidence" value="ECO:0007669"/>
    <property type="project" value="TreeGrafter"/>
</dbReference>
<evidence type="ECO:0000256" key="5">
    <source>
        <dbReference type="ARBA" id="ARBA00022862"/>
    </source>
</evidence>
<name>A0A381DYF6_9GAMM</name>
<dbReference type="InterPro" id="IPR000866">
    <property type="entry name" value="AhpC/TSA"/>
</dbReference>
<dbReference type="CDD" id="cd03017">
    <property type="entry name" value="PRX_BCP"/>
    <property type="match status" value="1"/>
</dbReference>
<evidence type="ECO:0000256" key="11">
    <source>
        <dbReference type="ARBA" id="ARBA00042639"/>
    </source>
</evidence>
<organism evidence="15 16">
    <name type="scientific">Cardiobacterium valvarum</name>
    <dbReference type="NCBI Taxonomy" id="194702"/>
    <lineage>
        <taxon>Bacteria</taxon>
        <taxon>Pseudomonadati</taxon>
        <taxon>Pseudomonadota</taxon>
        <taxon>Gammaproteobacteria</taxon>
        <taxon>Cardiobacteriales</taxon>
        <taxon>Cardiobacteriaceae</taxon>
        <taxon>Cardiobacterium</taxon>
    </lineage>
</organism>
<reference evidence="15 16" key="1">
    <citation type="submission" date="2018-06" db="EMBL/GenBank/DDBJ databases">
        <authorList>
            <consortium name="Pathogen Informatics"/>
            <person name="Doyle S."/>
        </authorList>
    </citation>
    <scope>NUCLEOTIDE SEQUENCE [LARGE SCALE GENOMIC DNA]</scope>
    <source>
        <strain evidence="15 16">NCTC13294</strain>
    </source>
</reference>
<proteinExistence type="inferred from homology"/>
<evidence type="ECO:0000256" key="3">
    <source>
        <dbReference type="ARBA" id="ARBA00013017"/>
    </source>
</evidence>
<gene>
    <name evidence="15" type="primary">bcp_1</name>
    <name evidence="15" type="ORF">NCTC13294_00263</name>
</gene>